<gene>
    <name evidence="1" type="ORF">E2C01_085886</name>
</gene>
<protein>
    <submittedName>
        <fullName evidence="1">Uncharacterized protein</fullName>
    </submittedName>
</protein>
<dbReference type="AlphaFoldDB" id="A0A5B7J3X3"/>
<evidence type="ECO:0000313" key="2">
    <source>
        <dbReference type="Proteomes" id="UP000324222"/>
    </source>
</evidence>
<dbReference type="Proteomes" id="UP000324222">
    <property type="component" value="Unassembled WGS sequence"/>
</dbReference>
<organism evidence="1 2">
    <name type="scientific">Portunus trituberculatus</name>
    <name type="common">Swimming crab</name>
    <name type="synonym">Neptunus trituberculatus</name>
    <dbReference type="NCBI Taxonomy" id="210409"/>
    <lineage>
        <taxon>Eukaryota</taxon>
        <taxon>Metazoa</taxon>
        <taxon>Ecdysozoa</taxon>
        <taxon>Arthropoda</taxon>
        <taxon>Crustacea</taxon>
        <taxon>Multicrustacea</taxon>
        <taxon>Malacostraca</taxon>
        <taxon>Eumalacostraca</taxon>
        <taxon>Eucarida</taxon>
        <taxon>Decapoda</taxon>
        <taxon>Pleocyemata</taxon>
        <taxon>Brachyura</taxon>
        <taxon>Eubrachyura</taxon>
        <taxon>Portunoidea</taxon>
        <taxon>Portunidae</taxon>
        <taxon>Portuninae</taxon>
        <taxon>Portunus</taxon>
    </lineage>
</organism>
<evidence type="ECO:0000313" key="1">
    <source>
        <dbReference type="EMBL" id="MPC90882.1"/>
    </source>
</evidence>
<comment type="caution">
    <text evidence="1">The sequence shown here is derived from an EMBL/GenBank/DDBJ whole genome shotgun (WGS) entry which is preliminary data.</text>
</comment>
<proteinExistence type="predicted"/>
<name>A0A5B7J3X3_PORTR</name>
<reference evidence="1 2" key="1">
    <citation type="submission" date="2019-05" db="EMBL/GenBank/DDBJ databases">
        <title>Another draft genome of Portunus trituberculatus and its Hox gene families provides insights of decapod evolution.</title>
        <authorList>
            <person name="Jeong J.-H."/>
            <person name="Song I."/>
            <person name="Kim S."/>
            <person name="Choi T."/>
            <person name="Kim D."/>
            <person name="Ryu S."/>
            <person name="Kim W."/>
        </authorList>
    </citation>
    <scope>NUCLEOTIDE SEQUENCE [LARGE SCALE GENOMIC DNA]</scope>
    <source>
        <tissue evidence="1">Muscle</tissue>
    </source>
</reference>
<keyword evidence="2" id="KW-1185">Reference proteome</keyword>
<sequence length="45" mass="4793">MEQTTEAAAVKSSGLGLCHYQPANPELSLAEEPDSVRRPKGFCSS</sequence>
<accession>A0A5B7J3X3</accession>
<dbReference type="EMBL" id="VSRR010085909">
    <property type="protein sequence ID" value="MPC90882.1"/>
    <property type="molecule type" value="Genomic_DNA"/>
</dbReference>